<keyword evidence="2" id="KW-1185">Reference proteome</keyword>
<sequence>MNNNRTVMPSNAEDRQILATSLLEWDRHFDVDLGLESLCSHRARYRPPGSRSSTPELPC</sequence>
<accession>A0A518HEF4</accession>
<dbReference type="KEGG" id="tpla:ElP_71860"/>
<dbReference type="EMBL" id="CP036427">
    <property type="protein sequence ID" value="QDV39222.1"/>
    <property type="molecule type" value="Genomic_DNA"/>
</dbReference>
<keyword evidence="1" id="KW-0614">Plasmid</keyword>
<organism evidence="1 2">
    <name type="scientific">Tautonia plasticadhaerens</name>
    <dbReference type="NCBI Taxonomy" id="2527974"/>
    <lineage>
        <taxon>Bacteria</taxon>
        <taxon>Pseudomonadati</taxon>
        <taxon>Planctomycetota</taxon>
        <taxon>Planctomycetia</taxon>
        <taxon>Isosphaerales</taxon>
        <taxon>Isosphaeraceae</taxon>
        <taxon>Tautonia</taxon>
    </lineage>
</organism>
<geneLocation type="plasmid" evidence="2">
    <name>pelp_1</name>
</geneLocation>
<dbReference type="Proteomes" id="UP000317835">
    <property type="component" value="Plasmid pElP_1"/>
</dbReference>
<reference evidence="1 2" key="1">
    <citation type="submission" date="2019-02" db="EMBL/GenBank/DDBJ databases">
        <title>Deep-cultivation of Planctomycetes and their phenomic and genomic characterization uncovers novel biology.</title>
        <authorList>
            <person name="Wiegand S."/>
            <person name="Jogler M."/>
            <person name="Boedeker C."/>
            <person name="Pinto D."/>
            <person name="Vollmers J."/>
            <person name="Rivas-Marin E."/>
            <person name="Kohn T."/>
            <person name="Peeters S.H."/>
            <person name="Heuer A."/>
            <person name="Rast P."/>
            <person name="Oberbeckmann S."/>
            <person name="Bunk B."/>
            <person name="Jeske O."/>
            <person name="Meyerdierks A."/>
            <person name="Storesund J.E."/>
            <person name="Kallscheuer N."/>
            <person name="Luecker S."/>
            <person name="Lage O.M."/>
            <person name="Pohl T."/>
            <person name="Merkel B.J."/>
            <person name="Hornburger P."/>
            <person name="Mueller R.-W."/>
            <person name="Bruemmer F."/>
            <person name="Labrenz M."/>
            <person name="Spormann A.M."/>
            <person name="Op den Camp H."/>
            <person name="Overmann J."/>
            <person name="Amann R."/>
            <person name="Jetten M.S.M."/>
            <person name="Mascher T."/>
            <person name="Medema M.H."/>
            <person name="Devos D.P."/>
            <person name="Kaster A.-K."/>
            <person name="Ovreas L."/>
            <person name="Rohde M."/>
            <person name="Galperin M.Y."/>
            <person name="Jogler C."/>
        </authorList>
    </citation>
    <scope>NUCLEOTIDE SEQUENCE [LARGE SCALE GENOMIC DNA]</scope>
    <source>
        <strain evidence="1 2">ElP</strain>
        <plasmid evidence="2">pelp_1</plasmid>
    </source>
</reference>
<evidence type="ECO:0000313" key="1">
    <source>
        <dbReference type="EMBL" id="QDV39222.1"/>
    </source>
</evidence>
<protein>
    <submittedName>
        <fullName evidence="1">Uncharacterized protein</fullName>
    </submittedName>
</protein>
<evidence type="ECO:0000313" key="2">
    <source>
        <dbReference type="Proteomes" id="UP000317835"/>
    </source>
</evidence>
<proteinExistence type="predicted"/>
<gene>
    <name evidence="1" type="ORF">ElP_71860</name>
</gene>
<name>A0A518HEF4_9BACT</name>
<dbReference type="AlphaFoldDB" id="A0A518HEF4"/>